<gene>
    <name evidence="5" type="ORF">G6N77_03575</name>
</gene>
<accession>A0ABX0D6N6</accession>
<dbReference type="SUPFAM" id="SSF53822">
    <property type="entry name" value="Periplasmic binding protein-like I"/>
    <property type="match status" value="1"/>
</dbReference>
<dbReference type="Gene3D" id="3.40.50.2300">
    <property type="match status" value="2"/>
</dbReference>
<dbReference type="Pfam" id="PF00356">
    <property type="entry name" value="LacI"/>
    <property type="match status" value="1"/>
</dbReference>
<comment type="caution">
    <text evidence="5">The sequence shown here is derived from an EMBL/GenBank/DDBJ whole genome shotgun (WGS) entry which is preliminary data.</text>
</comment>
<evidence type="ECO:0000313" key="5">
    <source>
        <dbReference type="EMBL" id="NGN82544.1"/>
    </source>
</evidence>
<name>A0ABX0D6N6_9MICC</name>
<dbReference type="SMART" id="SM00354">
    <property type="entry name" value="HTH_LACI"/>
    <property type="match status" value="1"/>
</dbReference>
<dbReference type="Proteomes" id="UP000479226">
    <property type="component" value="Unassembled WGS sequence"/>
</dbReference>
<evidence type="ECO:0000256" key="2">
    <source>
        <dbReference type="ARBA" id="ARBA00023125"/>
    </source>
</evidence>
<keyword evidence="6" id="KW-1185">Reference proteome</keyword>
<dbReference type="InterPro" id="IPR028082">
    <property type="entry name" value="Peripla_BP_I"/>
</dbReference>
<evidence type="ECO:0000259" key="4">
    <source>
        <dbReference type="PROSITE" id="PS50932"/>
    </source>
</evidence>
<dbReference type="PROSITE" id="PS00356">
    <property type="entry name" value="HTH_LACI_1"/>
    <property type="match status" value="1"/>
</dbReference>
<dbReference type="PROSITE" id="PS50932">
    <property type="entry name" value="HTH_LACI_2"/>
    <property type="match status" value="1"/>
</dbReference>
<dbReference type="InterPro" id="IPR010982">
    <property type="entry name" value="Lambda_DNA-bd_dom_sf"/>
</dbReference>
<organism evidence="5 6">
    <name type="scientific">Arthrobacter silviterrae</name>
    <dbReference type="NCBI Taxonomy" id="2026658"/>
    <lineage>
        <taxon>Bacteria</taxon>
        <taxon>Bacillati</taxon>
        <taxon>Actinomycetota</taxon>
        <taxon>Actinomycetes</taxon>
        <taxon>Micrococcales</taxon>
        <taxon>Micrococcaceae</taxon>
        <taxon>Arthrobacter</taxon>
    </lineage>
</organism>
<evidence type="ECO:0000313" key="6">
    <source>
        <dbReference type="Proteomes" id="UP000479226"/>
    </source>
</evidence>
<feature type="domain" description="HTH lacI-type" evidence="4">
    <location>
        <begin position="60"/>
        <end position="115"/>
    </location>
</feature>
<dbReference type="InterPro" id="IPR046335">
    <property type="entry name" value="LacI/GalR-like_sensor"/>
</dbReference>
<dbReference type="InterPro" id="IPR000843">
    <property type="entry name" value="HTH_LacI"/>
</dbReference>
<dbReference type="PANTHER" id="PTHR30146:SF153">
    <property type="entry name" value="LACTOSE OPERON REPRESSOR"/>
    <property type="match status" value="1"/>
</dbReference>
<dbReference type="CDD" id="cd01392">
    <property type="entry name" value="HTH_LacI"/>
    <property type="match status" value="1"/>
</dbReference>
<dbReference type="SUPFAM" id="SSF47413">
    <property type="entry name" value="lambda repressor-like DNA-binding domains"/>
    <property type="match status" value="1"/>
</dbReference>
<dbReference type="Gene3D" id="1.10.260.40">
    <property type="entry name" value="lambda repressor-like DNA-binding domains"/>
    <property type="match status" value="1"/>
</dbReference>
<reference evidence="5 6" key="1">
    <citation type="submission" date="2020-02" db="EMBL/GenBank/DDBJ databases">
        <title>Genome sequence of the type strain DSM 27180 of Arthrobacter silviterrae.</title>
        <authorList>
            <person name="Gao J."/>
            <person name="Sun J."/>
        </authorList>
    </citation>
    <scope>NUCLEOTIDE SEQUENCE [LARGE SCALE GENOMIC DNA]</scope>
    <source>
        <strain evidence="5 6">DSM 27180</strain>
    </source>
</reference>
<keyword evidence="2" id="KW-0238">DNA-binding</keyword>
<dbReference type="Pfam" id="PF13377">
    <property type="entry name" value="Peripla_BP_3"/>
    <property type="match status" value="1"/>
</dbReference>
<evidence type="ECO:0000256" key="1">
    <source>
        <dbReference type="ARBA" id="ARBA00023015"/>
    </source>
</evidence>
<sequence length="410" mass="42384">MLSASRAPPGGKCVPEGPAWPEIWKALSNICWRQRPVKGFPGRTETFHPHLHDKDTTVSVKLTEVARQAGVSLATASRVLNGSARTPAPAIADRVRAAAEELGYVANAQAQALARSTTGLVGLVVHDIADPYFSTIAHGVQETALQHRRQVLLAGTDIAGGEPEGSAELSAVNAFISYRTDAIILAASRLQDEDPRVSSALGRYIKNGGRVVALGSTGIPGALSLPLPNREGAAALAAALLDRGHTRFAILAGPPERNTARYRVEGFTAALAAAGIEPMAVVPGAFNSRGGYDATLECLDLPGMPVAAEAGKNDGGAPGLCILAANDVMALGAMTALRSRGLRIPEDVQVAGFDDIPTLRDHSPGLTTYRLPLEDIGRIAAGLALDPNGAPAPGITGEVVLRESAGAARG</sequence>
<evidence type="ECO:0000256" key="3">
    <source>
        <dbReference type="ARBA" id="ARBA00023163"/>
    </source>
</evidence>
<keyword evidence="3" id="KW-0804">Transcription</keyword>
<protein>
    <submittedName>
        <fullName evidence="5">LacI family transcriptional regulator</fullName>
    </submittedName>
</protein>
<proteinExistence type="predicted"/>
<dbReference type="EMBL" id="JAAKZI010000004">
    <property type="protein sequence ID" value="NGN82544.1"/>
    <property type="molecule type" value="Genomic_DNA"/>
</dbReference>
<keyword evidence="1" id="KW-0805">Transcription regulation</keyword>
<dbReference type="PANTHER" id="PTHR30146">
    <property type="entry name" value="LACI-RELATED TRANSCRIPTIONAL REPRESSOR"/>
    <property type="match status" value="1"/>
</dbReference>
<dbReference type="CDD" id="cd06267">
    <property type="entry name" value="PBP1_LacI_sugar_binding-like"/>
    <property type="match status" value="1"/>
</dbReference>